<dbReference type="AlphaFoldDB" id="A0A2S9X9P7"/>
<evidence type="ECO:0000313" key="2">
    <source>
        <dbReference type="Proteomes" id="UP000239469"/>
    </source>
</evidence>
<dbReference type="Proteomes" id="UP000239469">
    <property type="component" value="Unassembled WGS sequence"/>
</dbReference>
<proteinExistence type="predicted"/>
<gene>
    <name evidence="1" type="ORF">BUE93_00030</name>
</gene>
<accession>A0A2S9X9P7</accession>
<dbReference type="InterPro" id="IPR009957">
    <property type="entry name" value="DUF1484"/>
</dbReference>
<dbReference type="Pfam" id="PF07363">
    <property type="entry name" value="DUF1484"/>
    <property type="match status" value="1"/>
</dbReference>
<dbReference type="EMBL" id="MTBD01000001">
    <property type="protein sequence ID" value="PRP72459.1"/>
    <property type="molecule type" value="Genomic_DNA"/>
</dbReference>
<reference evidence="1 2" key="1">
    <citation type="submission" date="2017-01" db="EMBL/GenBank/DDBJ databases">
        <title>New insights into the genetic diversity of Chromobacterium isolated from tropical freshwater lake.</title>
        <authorList>
            <person name="Santos A.B."/>
            <person name="Nascimento A.M."/>
            <person name="Da Silva P.C."/>
        </authorList>
    </citation>
    <scope>NUCLEOTIDE SEQUENCE [LARGE SCALE GENOMIC DNA]</scope>
    <source>
        <strain evidence="1 2">56AF</strain>
    </source>
</reference>
<name>A0A2S9X9P7_9NEIS</name>
<sequence>MRRVLTPSLRLRRRAFARARWQGGRPMPAGALPLAELNQTFALLQPLLAKPVHADLRLPVTQLARLFAQLDETMGESAHTLAHATNHLQSLLDRLRLANKTALPARQLYSLLLPLYQQLLQARYQLEIWLVASSLQLHAAEQVRAPGLAQRALPG</sequence>
<dbReference type="RefSeq" id="WP_106075385.1">
    <property type="nucleotide sequence ID" value="NZ_MTBD01000001.1"/>
</dbReference>
<evidence type="ECO:0000313" key="1">
    <source>
        <dbReference type="EMBL" id="PRP72459.1"/>
    </source>
</evidence>
<comment type="caution">
    <text evidence="1">The sequence shown here is derived from an EMBL/GenBank/DDBJ whole genome shotgun (WGS) entry which is preliminary data.</text>
</comment>
<organism evidence="1 2">
    <name type="scientific">Chromobacterium amazonense</name>
    <dbReference type="NCBI Taxonomy" id="1382803"/>
    <lineage>
        <taxon>Bacteria</taxon>
        <taxon>Pseudomonadati</taxon>
        <taxon>Pseudomonadota</taxon>
        <taxon>Betaproteobacteria</taxon>
        <taxon>Neisseriales</taxon>
        <taxon>Chromobacteriaceae</taxon>
        <taxon>Chromobacterium</taxon>
    </lineage>
</organism>
<protein>
    <submittedName>
        <fullName evidence="1">Uncharacterized protein</fullName>
    </submittedName>
</protein>